<dbReference type="SUPFAM" id="SSF49329">
    <property type="entry name" value="Cu,Zn superoxide dismutase-like"/>
    <property type="match status" value="1"/>
</dbReference>
<sequence length="190" mass="20043">MTGLLLAFILAIFILITYAQRPNSHYYDSITDRRTVTKTPAIVVLKDNGVGIRFKQDHGSTYVNGSVKGLTPGLHGFHVHQYGDTTNGCISAGPHFNPYNQTHGAPTDSIRHVGDLGNIRAGADGTAHISISDKHIKLPGPNSIIGRSVVVHADQDDLGKGVGAKKQESLKTGNAGRRVACGIVASSGAP</sequence>
<dbReference type="InterPro" id="IPR036423">
    <property type="entry name" value="SOD-like_Cu/Zn_dom_sf"/>
</dbReference>
<feature type="chain" id="PRO_5004203508" description="Superoxide dismutase [Cu-Zn]" evidence="10">
    <location>
        <begin position="20"/>
        <end position="190"/>
    </location>
</feature>
<dbReference type="PANTHER" id="PTHR10003">
    <property type="entry name" value="SUPEROXIDE DISMUTASE CU-ZN -RELATED"/>
    <property type="match status" value="1"/>
</dbReference>
<dbReference type="PRINTS" id="PR00068">
    <property type="entry name" value="CUZNDISMTASE"/>
</dbReference>
<dbReference type="SMR" id="Q27792"/>
<accession>Q27792</accession>
<name>Q27792_TOXCA</name>
<evidence type="ECO:0000256" key="7">
    <source>
        <dbReference type="ARBA" id="ARBA00023157"/>
    </source>
</evidence>
<evidence type="ECO:0000256" key="6">
    <source>
        <dbReference type="ARBA" id="ARBA00023008"/>
    </source>
</evidence>
<evidence type="ECO:0000256" key="9">
    <source>
        <dbReference type="RuleBase" id="RU000393"/>
    </source>
</evidence>
<keyword evidence="5 9" id="KW-0560">Oxidoreductase</keyword>
<keyword evidence="10" id="KW-0732">Signal</keyword>
<organism evidence="12">
    <name type="scientific">Toxocara canis</name>
    <name type="common">Canine roundworm</name>
    <dbReference type="NCBI Taxonomy" id="6265"/>
    <lineage>
        <taxon>Eukaryota</taxon>
        <taxon>Metazoa</taxon>
        <taxon>Ecdysozoa</taxon>
        <taxon>Nematoda</taxon>
        <taxon>Chromadorea</taxon>
        <taxon>Rhabditida</taxon>
        <taxon>Spirurina</taxon>
        <taxon>Ascaridomorpha</taxon>
        <taxon>Ascaridoidea</taxon>
        <taxon>Toxocaridae</taxon>
        <taxon>Toxocara</taxon>
    </lineage>
</organism>
<proteinExistence type="evidence at transcript level"/>
<evidence type="ECO:0000259" key="11">
    <source>
        <dbReference type="Pfam" id="PF00080"/>
    </source>
</evidence>
<comment type="cofactor">
    <cofactor evidence="9">
        <name>Cu cation</name>
        <dbReference type="ChEBI" id="CHEBI:23378"/>
    </cofactor>
    <text evidence="9">Binds 1 copper ion per subunit.</text>
</comment>
<keyword evidence="4" id="KW-0049">Antioxidant</keyword>
<feature type="signal peptide" evidence="10">
    <location>
        <begin position="1"/>
        <end position="19"/>
    </location>
</feature>
<dbReference type="EMBL" id="U55839">
    <property type="protein sequence ID" value="AAB00227.1"/>
    <property type="molecule type" value="mRNA"/>
</dbReference>
<dbReference type="PROSITE" id="PS00087">
    <property type="entry name" value="SOD_CU_ZN_1"/>
    <property type="match status" value="1"/>
</dbReference>
<keyword evidence="2 9" id="KW-0479">Metal-binding</keyword>
<comment type="cofactor">
    <cofactor evidence="9">
        <name>Zn(2+)</name>
        <dbReference type="ChEBI" id="CHEBI:29105"/>
    </cofactor>
    <text evidence="9">Binds 1 zinc ion per subunit.</text>
</comment>
<dbReference type="GO" id="GO:0004784">
    <property type="term" value="F:superoxide dismutase activity"/>
    <property type="evidence" value="ECO:0007669"/>
    <property type="project" value="UniProtKB-EC"/>
</dbReference>
<dbReference type="InterPro" id="IPR024134">
    <property type="entry name" value="SOD_Cu/Zn_/chaperone"/>
</dbReference>
<keyword evidence="3 9" id="KW-0862">Zinc</keyword>
<comment type="function">
    <text evidence="9">Destroys radicals which are normally produced within the cells and which are toxic to biological systems.</text>
</comment>
<dbReference type="Gene3D" id="2.60.40.200">
    <property type="entry name" value="Superoxide dismutase, copper/zinc binding domain"/>
    <property type="match status" value="1"/>
</dbReference>
<keyword evidence="6 9" id="KW-0186">Copper</keyword>
<evidence type="ECO:0000256" key="10">
    <source>
        <dbReference type="SAM" id="SignalP"/>
    </source>
</evidence>
<reference evidence="12" key="1">
    <citation type="submission" date="1996-04" db="EMBL/GenBank/DDBJ databases">
        <title>Superoxide dismutase from Toxocara canis.</title>
        <authorList>
            <person name="Matzilevich D.A."/>
            <person name="Tripp C."/>
            <person name="Maizels R.M."/>
        </authorList>
    </citation>
    <scope>NUCLEOTIDE SEQUENCE</scope>
</reference>
<keyword evidence="7" id="KW-1015">Disulfide bond</keyword>
<dbReference type="PROSITE" id="PS00332">
    <property type="entry name" value="SOD_CU_ZN_2"/>
    <property type="match status" value="1"/>
</dbReference>
<evidence type="ECO:0000256" key="8">
    <source>
        <dbReference type="ARBA" id="ARBA00049204"/>
    </source>
</evidence>
<dbReference type="InterPro" id="IPR001424">
    <property type="entry name" value="SOD_Cu_Zn_dom"/>
</dbReference>
<dbReference type="Pfam" id="PF00080">
    <property type="entry name" value="Sod_Cu"/>
    <property type="match status" value="1"/>
</dbReference>
<dbReference type="CDD" id="cd00305">
    <property type="entry name" value="Cu-Zn_Superoxide_Dismutase"/>
    <property type="match status" value="1"/>
</dbReference>
<dbReference type="GO" id="GO:0005507">
    <property type="term" value="F:copper ion binding"/>
    <property type="evidence" value="ECO:0007669"/>
    <property type="project" value="InterPro"/>
</dbReference>
<comment type="similarity">
    <text evidence="1 9">Belongs to the Cu-Zn superoxide dismutase family.</text>
</comment>
<dbReference type="EC" id="1.15.1.1" evidence="9"/>
<comment type="catalytic activity">
    <reaction evidence="8 9">
        <text>2 superoxide + 2 H(+) = H2O2 + O2</text>
        <dbReference type="Rhea" id="RHEA:20696"/>
        <dbReference type="ChEBI" id="CHEBI:15378"/>
        <dbReference type="ChEBI" id="CHEBI:15379"/>
        <dbReference type="ChEBI" id="CHEBI:16240"/>
        <dbReference type="ChEBI" id="CHEBI:18421"/>
        <dbReference type="EC" id="1.15.1.1"/>
    </reaction>
</comment>
<feature type="domain" description="Superoxide dismutase copper/zinc binding" evidence="11">
    <location>
        <begin position="52"/>
        <end position="184"/>
    </location>
</feature>
<evidence type="ECO:0000256" key="4">
    <source>
        <dbReference type="ARBA" id="ARBA00022862"/>
    </source>
</evidence>
<evidence type="ECO:0000256" key="2">
    <source>
        <dbReference type="ARBA" id="ARBA00022723"/>
    </source>
</evidence>
<dbReference type="InterPro" id="IPR018152">
    <property type="entry name" value="SOD_Cu/Zn_BS"/>
</dbReference>
<dbReference type="AlphaFoldDB" id="Q27792"/>
<protein>
    <recommendedName>
        <fullName evidence="9">Superoxide dismutase [Cu-Zn]</fullName>
        <ecNumber evidence="9">1.15.1.1</ecNumber>
    </recommendedName>
</protein>
<evidence type="ECO:0000256" key="3">
    <source>
        <dbReference type="ARBA" id="ARBA00022833"/>
    </source>
</evidence>
<evidence type="ECO:0000313" key="12">
    <source>
        <dbReference type="EMBL" id="AAB00227.1"/>
    </source>
</evidence>
<evidence type="ECO:0000256" key="5">
    <source>
        <dbReference type="ARBA" id="ARBA00023002"/>
    </source>
</evidence>
<evidence type="ECO:0000256" key="1">
    <source>
        <dbReference type="ARBA" id="ARBA00010457"/>
    </source>
</evidence>
<dbReference type="FunFam" id="2.60.40.200:FF:000003">
    <property type="entry name" value="Superoxide dismutase [Cu-Zn], chloroplastic"/>
    <property type="match status" value="1"/>
</dbReference>